<dbReference type="InterPro" id="IPR000210">
    <property type="entry name" value="BTB/POZ_dom"/>
</dbReference>
<keyword evidence="2" id="KW-0880">Kelch repeat</keyword>
<proteinExistence type="predicted"/>
<dbReference type="EMBL" id="JXJN01024485">
    <property type="status" value="NOT_ANNOTATED_CDS"/>
    <property type="molecule type" value="Genomic_DNA"/>
</dbReference>
<dbReference type="SUPFAM" id="SSF54695">
    <property type="entry name" value="POZ domain"/>
    <property type="match status" value="1"/>
</dbReference>
<feature type="domain" description="BTB" evidence="5">
    <location>
        <begin position="62"/>
        <end position="129"/>
    </location>
</feature>
<keyword evidence="3" id="KW-0677">Repeat</keyword>
<dbReference type="Pfam" id="PF00651">
    <property type="entry name" value="BTB"/>
    <property type="match status" value="1"/>
</dbReference>
<dbReference type="GO" id="GO:0016567">
    <property type="term" value="P:protein ubiquitination"/>
    <property type="evidence" value="ECO:0007669"/>
    <property type="project" value="UniProtKB-UniPathway"/>
</dbReference>
<dbReference type="SMART" id="SM00225">
    <property type="entry name" value="BTB"/>
    <property type="match status" value="1"/>
</dbReference>
<dbReference type="FunFam" id="1.25.40.420:FF:000001">
    <property type="entry name" value="Kelch-like family member 12"/>
    <property type="match status" value="1"/>
</dbReference>
<evidence type="ECO:0000256" key="1">
    <source>
        <dbReference type="ARBA" id="ARBA00013699"/>
    </source>
</evidence>
<dbReference type="InterPro" id="IPR017096">
    <property type="entry name" value="BTB-kelch_protein"/>
</dbReference>
<dbReference type="InterPro" id="IPR011043">
    <property type="entry name" value="Gal_Oxase/kelch_b-propeller"/>
</dbReference>
<dbReference type="EnsemblMetazoa" id="GPPI047248-RA">
    <property type="protein sequence ID" value="GPPI047248-PA"/>
    <property type="gene ID" value="GPPI047248"/>
</dbReference>
<evidence type="ECO:0000256" key="3">
    <source>
        <dbReference type="ARBA" id="ARBA00022737"/>
    </source>
</evidence>
<comment type="function">
    <text evidence="4">Probable substrate-specific adapter of an E3 ubiquitin-protein ligase complex which mediates the ubiquitination and subsequent proteasomal degradation of target proteins. May have a role in synapse differentiation and growth.</text>
</comment>
<dbReference type="InterPro" id="IPR011333">
    <property type="entry name" value="SKP1/BTB/POZ_sf"/>
</dbReference>
<reference evidence="6" key="2">
    <citation type="submission" date="2020-05" db="UniProtKB">
        <authorList>
            <consortium name="EnsemblMetazoa"/>
        </authorList>
    </citation>
    <scope>IDENTIFICATION</scope>
    <source>
        <strain evidence="6">IAEA</strain>
    </source>
</reference>
<dbReference type="PIRSF" id="PIRSF037037">
    <property type="entry name" value="Kelch-like_protein_gigaxonin"/>
    <property type="match status" value="1"/>
</dbReference>
<dbReference type="PROSITE" id="PS50097">
    <property type="entry name" value="BTB"/>
    <property type="match status" value="1"/>
</dbReference>
<evidence type="ECO:0000256" key="2">
    <source>
        <dbReference type="ARBA" id="ARBA00022441"/>
    </source>
</evidence>
<evidence type="ECO:0000259" key="5">
    <source>
        <dbReference type="PROSITE" id="PS50097"/>
    </source>
</evidence>
<name>A0A1B0C2B8_9MUSC</name>
<dbReference type="VEuPathDB" id="VectorBase:GPPI047248"/>
<dbReference type="GO" id="GO:0003779">
    <property type="term" value="F:actin binding"/>
    <property type="evidence" value="ECO:0007669"/>
    <property type="project" value="UniProtKB-KW"/>
</dbReference>
<dbReference type="PANTHER" id="PTHR45632:SF30">
    <property type="entry name" value="BTB DOMAIN-CONTAINING PROTEIN"/>
    <property type="match status" value="1"/>
</dbReference>
<dbReference type="InterPro" id="IPR006652">
    <property type="entry name" value="Kelch_1"/>
</dbReference>
<dbReference type="Gene3D" id="3.30.710.10">
    <property type="entry name" value="Potassium Channel Kv1.1, Chain A"/>
    <property type="match status" value="1"/>
</dbReference>
<keyword evidence="7" id="KW-1185">Reference proteome</keyword>
<dbReference type="InterPro" id="IPR011705">
    <property type="entry name" value="BACK"/>
</dbReference>
<dbReference type="Gene3D" id="2.120.10.80">
    <property type="entry name" value="Kelch-type beta propeller"/>
    <property type="match status" value="2"/>
</dbReference>
<reference evidence="7" key="1">
    <citation type="submission" date="2015-01" db="EMBL/GenBank/DDBJ databases">
        <authorList>
            <person name="Aksoy S."/>
            <person name="Warren W."/>
            <person name="Wilson R.K."/>
        </authorList>
    </citation>
    <scope>NUCLEOTIDE SEQUENCE [LARGE SCALE GENOMIC DNA]</scope>
    <source>
        <strain evidence="7">IAEA</strain>
    </source>
</reference>
<dbReference type="SMART" id="SM00875">
    <property type="entry name" value="BACK"/>
    <property type="match status" value="1"/>
</dbReference>
<dbReference type="SUPFAM" id="SSF50965">
    <property type="entry name" value="Galactose oxidase, central domain"/>
    <property type="match status" value="1"/>
</dbReference>
<dbReference type="Gene3D" id="1.25.40.420">
    <property type="match status" value="1"/>
</dbReference>
<dbReference type="Pfam" id="PF07707">
    <property type="entry name" value="BACK"/>
    <property type="match status" value="1"/>
</dbReference>
<dbReference type="InterPro" id="IPR015915">
    <property type="entry name" value="Kelch-typ_b-propeller"/>
</dbReference>
<dbReference type="UniPathway" id="UPA00143"/>
<dbReference type="SMART" id="SM00612">
    <property type="entry name" value="Kelch"/>
    <property type="match status" value="5"/>
</dbReference>
<evidence type="ECO:0000313" key="7">
    <source>
        <dbReference type="Proteomes" id="UP000092460"/>
    </source>
</evidence>
<accession>A0A1B0C2B8</accession>
<dbReference type="Proteomes" id="UP000092460">
    <property type="component" value="Unassembled WGS sequence"/>
</dbReference>
<evidence type="ECO:0000313" key="6">
    <source>
        <dbReference type="EnsemblMetazoa" id="GPPI047248-PA"/>
    </source>
</evidence>
<sequence>MLVDSIVNNFNSRNLFTYVPNSMAAKIVNQAERISAKTWKNSDYENTFLDGLTKMRVNQKLFDFSLDIDGELIYVHKLALAIASDYFAAMFEADMKERKEGTVKLQDVDVVAVKALVDYVYSGVITLTEGNVEAILSVSDLFQIIWVKEQCVQLLKNNVNRKNCFRVRKLADMHSCKELHDVSHKYILDHLDDLIAEEDLLLLSFGEAKELIKDEERVIKSEDSAYKAAINWVKHDLEKRKDQLAELMSQIRLPLVSTEFLTNHIVAEPLLRQDHKCSQFLIEALNSQLTRVTERNDSFHVFLVGGTRDCVMGTKECKVYDVSKKKLFSISSMNEDRFNNSAASLNGVIYSVGGYNNGVLNTAEYYDPVSERWSYIAPMNYGRRGFGICTYNDLIYVVGGWWNSTVESYNPSTNKWHLCQAIPGTNEGFNRATVAENSIYSLTRVTNGNNALFRFDPKDGKWCHLNEIQETSNRYRLVCYDRTLFAIGRDDCKWLDIRVNKWEPMPHMLSNRYGFSAVIAAKDIYVLGGEEELSSQFITSVERFSILNNEWTIIDPIGIEHCHGGAAVLSGDFDFN</sequence>
<dbReference type="PANTHER" id="PTHR45632">
    <property type="entry name" value="LD33804P"/>
    <property type="match status" value="1"/>
</dbReference>
<dbReference type="Pfam" id="PF01344">
    <property type="entry name" value="Kelch_1"/>
    <property type="match status" value="3"/>
</dbReference>
<organism evidence="6 7">
    <name type="scientific">Glossina palpalis gambiensis</name>
    <dbReference type="NCBI Taxonomy" id="67801"/>
    <lineage>
        <taxon>Eukaryota</taxon>
        <taxon>Metazoa</taxon>
        <taxon>Ecdysozoa</taxon>
        <taxon>Arthropoda</taxon>
        <taxon>Hexapoda</taxon>
        <taxon>Insecta</taxon>
        <taxon>Pterygota</taxon>
        <taxon>Neoptera</taxon>
        <taxon>Endopterygota</taxon>
        <taxon>Diptera</taxon>
        <taxon>Brachycera</taxon>
        <taxon>Muscomorpha</taxon>
        <taxon>Hippoboscoidea</taxon>
        <taxon>Glossinidae</taxon>
        <taxon>Glossina</taxon>
    </lineage>
</organism>
<protein>
    <recommendedName>
        <fullName evidence="1">Kelch-like protein diablo</fullName>
    </recommendedName>
</protein>
<dbReference type="STRING" id="67801.A0A1B0C2B8"/>
<evidence type="ECO:0000256" key="4">
    <source>
        <dbReference type="ARBA" id="ARBA00043912"/>
    </source>
</evidence>
<dbReference type="AlphaFoldDB" id="A0A1B0C2B8"/>